<dbReference type="PANTHER" id="PTHR43268">
    <property type="entry name" value="THIOSULFATE SULFURTRANSFERASE/RHODANESE-LIKE DOMAIN-CONTAINING PROTEIN 2"/>
    <property type="match status" value="1"/>
</dbReference>
<dbReference type="NCBIfam" id="NF003703">
    <property type="entry name" value="PRK05320.1"/>
    <property type="match status" value="1"/>
</dbReference>
<dbReference type="InterPro" id="IPR036873">
    <property type="entry name" value="Rhodanese-like_dom_sf"/>
</dbReference>
<dbReference type="Gene3D" id="3.30.70.100">
    <property type="match status" value="1"/>
</dbReference>
<protein>
    <submittedName>
        <fullName evidence="2">Sulfurtransferase</fullName>
    </submittedName>
</protein>
<evidence type="ECO:0000313" key="2">
    <source>
        <dbReference type="EMBL" id="MDP4302005.1"/>
    </source>
</evidence>
<comment type="caution">
    <text evidence="2">The sequence shown here is derived from an EMBL/GenBank/DDBJ whole genome shotgun (WGS) entry which is preliminary data.</text>
</comment>
<gene>
    <name evidence="2" type="ORF">Q8X39_15295</name>
</gene>
<dbReference type="EMBL" id="JAUZEE010000008">
    <property type="protein sequence ID" value="MDP4302005.1"/>
    <property type="molecule type" value="Genomic_DNA"/>
</dbReference>
<feature type="domain" description="Rhodanese" evidence="1">
    <location>
        <begin position="144"/>
        <end position="234"/>
    </location>
</feature>
<dbReference type="SMART" id="SM00450">
    <property type="entry name" value="RHOD"/>
    <property type="match status" value="1"/>
</dbReference>
<dbReference type="InterPro" id="IPR001763">
    <property type="entry name" value="Rhodanese-like_dom"/>
</dbReference>
<evidence type="ECO:0000313" key="3">
    <source>
        <dbReference type="Proteomes" id="UP001235760"/>
    </source>
</evidence>
<dbReference type="Proteomes" id="UP001235760">
    <property type="component" value="Unassembled WGS sequence"/>
</dbReference>
<accession>A0ABT9G695</accession>
<dbReference type="Gene3D" id="3.40.250.10">
    <property type="entry name" value="Rhodanese-like domain"/>
    <property type="match status" value="1"/>
</dbReference>
<dbReference type="Pfam" id="PF00581">
    <property type="entry name" value="Rhodanese"/>
    <property type="match status" value="1"/>
</dbReference>
<organism evidence="2 3">
    <name type="scientific">Leptothrix discophora</name>
    <dbReference type="NCBI Taxonomy" id="89"/>
    <lineage>
        <taxon>Bacteria</taxon>
        <taxon>Pseudomonadati</taxon>
        <taxon>Pseudomonadota</taxon>
        <taxon>Betaproteobacteria</taxon>
        <taxon>Burkholderiales</taxon>
        <taxon>Sphaerotilaceae</taxon>
        <taxon>Leptothrix</taxon>
    </lineage>
</organism>
<proteinExistence type="predicted"/>
<dbReference type="PANTHER" id="PTHR43268:SF3">
    <property type="entry name" value="RHODANESE-LIKE DOMAIN-CONTAINING PROTEIN 7-RELATED"/>
    <property type="match status" value="1"/>
</dbReference>
<dbReference type="Pfam" id="PF17773">
    <property type="entry name" value="UPF0176_N"/>
    <property type="match status" value="1"/>
</dbReference>
<dbReference type="SUPFAM" id="SSF52821">
    <property type="entry name" value="Rhodanese/Cell cycle control phosphatase"/>
    <property type="match status" value="1"/>
</dbReference>
<dbReference type="InterPro" id="IPR020936">
    <property type="entry name" value="TrhO"/>
</dbReference>
<dbReference type="RefSeq" id="WP_305750544.1">
    <property type="nucleotide sequence ID" value="NZ_JAUZEE010000008.1"/>
</dbReference>
<dbReference type="PROSITE" id="PS50206">
    <property type="entry name" value="RHODANESE_3"/>
    <property type="match status" value="1"/>
</dbReference>
<reference evidence="2 3" key="1">
    <citation type="submission" date="2023-08" db="EMBL/GenBank/DDBJ databases">
        <authorList>
            <person name="Roldan D.M."/>
            <person name="Menes R.J."/>
        </authorList>
    </citation>
    <scope>NUCLEOTIDE SEQUENCE [LARGE SCALE GENOMIC DNA]</scope>
    <source>
        <strain evidence="2 3">CCM 2812</strain>
    </source>
</reference>
<name>A0ABT9G695_LEPDI</name>
<dbReference type="InterPro" id="IPR040503">
    <property type="entry name" value="TRHO_N"/>
</dbReference>
<keyword evidence="3" id="KW-1185">Reference proteome</keyword>
<evidence type="ECO:0000259" key="1">
    <source>
        <dbReference type="PROSITE" id="PS50206"/>
    </source>
</evidence>
<sequence length="265" mass="28615">MAGIVGRGLFTIRPVNTPILNLSAYKFVSLPDAANWRGAIQGQAVACRLKGTVLLAEEGINLFVAGPEAGARAFIDYLQADPRLADLVPKESWSDGTPFRHMKVKVKREIIRMNQPAIRPAAGRAPSVAPQDLARWLAQGHDDGGRPVVTLDTRNAFEVDAGAFVGAIDWRLGKFSEFPAAVAAHRDELVGKTVVSYCTGGIRCEKAAIVLQQAGLDSVYQLEGGILKYFEQTDGAPGWQGHCFVFDERETLGARLEPHPVAPDA</sequence>